<dbReference type="PANTHER" id="PTHR43072:SF23">
    <property type="entry name" value="UPF0039 PROTEIN C11D3.02C"/>
    <property type="match status" value="1"/>
</dbReference>
<dbReference type="RefSeq" id="WP_169656903.1">
    <property type="nucleotide sequence ID" value="NZ_JABANE010000026.1"/>
</dbReference>
<comment type="caution">
    <text evidence="4">The sequence shown here is derived from an EMBL/GenBank/DDBJ whole genome shotgun (WGS) entry which is preliminary data.</text>
</comment>
<keyword evidence="1 4" id="KW-0808">Transferase</keyword>
<keyword evidence="5" id="KW-1185">Reference proteome</keyword>
<dbReference type="NCBIfam" id="NF040504">
    <property type="entry name" value="resist_ArsN1b"/>
    <property type="match status" value="1"/>
</dbReference>
<dbReference type="InterPro" id="IPR016181">
    <property type="entry name" value="Acyl_CoA_acyltransferase"/>
</dbReference>
<dbReference type="PANTHER" id="PTHR43072">
    <property type="entry name" value="N-ACETYLTRANSFERASE"/>
    <property type="match status" value="1"/>
</dbReference>
<evidence type="ECO:0000313" key="5">
    <source>
        <dbReference type="Proteomes" id="UP000576082"/>
    </source>
</evidence>
<dbReference type="GO" id="GO:0016747">
    <property type="term" value="F:acyltransferase activity, transferring groups other than amino-acyl groups"/>
    <property type="evidence" value="ECO:0007669"/>
    <property type="project" value="InterPro"/>
</dbReference>
<keyword evidence="2" id="KW-0012">Acyltransferase</keyword>
<dbReference type="Gene3D" id="3.40.630.30">
    <property type="match status" value="1"/>
</dbReference>
<dbReference type="Proteomes" id="UP000576082">
    <property type="component" value="Unassembled WGS sequence"/>
</dbReference>
<dbReference type="AlphaFoldDB" id="A0A7X9P2Y7"/>
<name>A0A7X9P2Y7_9BACT</name>
<protein>
    <submittedName>
        <fullName evidence="4">N-acetyltransferase</fullName>
    </submittedName>
</protein>
<organism evidence="4 5">
    <name type="scientific">Flammeovirga aprica JL-4</name>
    <dbReference type="NCBI Taxonomy" id="694437"/>
    <lineage>
        <taxon>Bacteria</taxon>
        <taxon>Pseudomonadati</taxon>
        <taxon>Bacteroidota</taxon>
        <taxon>Cytophagia</taxon>
        <taxon>Cytophagales</taxon>
        <taxon>Flammeovirgaceae</taxon>
        <taxon>Flammeovirga</taxon>
    </lineage>
</organism>
<accession>A0A7X9P2Y7</accession>
<evidence type="ECO:0000256" key="2">
    <source>
        <dbReference type="ARBA" id="ARBA00023315"/>
    </source>
</evidence>
<proteinExistence type="predicted"/>
<evidence type="ECO:0000256" key="1">
    <source>
        <dbReference type="ARBA" id="ARBA00022679"/>
    </source>
</evidence>
<dbReference type="Pfam" id="PF13420">
    <property type="entry name" value="Acetyltransf_4"/>
    <property type="match status" value="1"/>
</dbReference>
<gene>
    <name evidence="4" type="ORF">HHU12_11575</name>
</gene>
<dbReference type="InterPro" id="IPR000182">
    <property type="entry name" value="GNAT_dom"/>
</dbReference>
<evidence type="ECO:0000259" key="3">
    <source>
        <dbReference type="PROSITE" id="PS51186"/>
    </source>
</evidence>
<feature type="domain" description="N-acetyltransferase" evidence="3">
    <location>
        <begin position="1"/>
        <end position="160"/>
    </location>
</feature>
<evidence type="ECO:0000313" key="4">
    <source>
        <dbReference type="EMBL" id="NME68601.1"/>
    </source>
</evidence>
<reference evidence="4 5" key="1">
    <citation type="submission" date="2020-04" db="EMBL/GenBank/DDBJ databases">
        <title>Flammeovirga sp. SR4, a novel species isolated from seawater.</title>
        <authorList>
            <person name="Wang X."/>
        </authorList>
    </citation>
    <scope>NUCLEOTIDE SEQUENCE [LARGE SCALE GENOMIC DNA]</scope>
    <source>
        <strain evidence="4 5">ATCC 23126</strain>
    </source>
</reference>
<dbReference type="PROSITE" id="PS51186">
    <property type="entry name" value="GNAT"/>
    <property type="match status" value="1"/>
</dbReference>
<sequence>MIRDIQLTDAKAVAEIYNYYIENTVVTFEETALKPEDIEERILSKKESLPWVVFEKNNEVVGYAYASEWKSRCAYKYSVESTVYLKHTEVKGGIGTQLYKELLDRLRKTEVHAVIGGIALPNEGSTKLHEKFGFEKVAQFKEVGFKFDQWVDVGYWELIL</sequence>
<dbReference type="EMBL" id="JABANE010000026">
    <property type="protein sequence ID" value="NME68601.1"/>
    <property type="molecule type" value="Genomic_DNA"/>
</dbReference>
<dbReference type="SUPFAM" id="SSF55729">
    <property type="entry name" value="Acyl-CoA N-acyltransferases (Nat)"/>
    <property type="match status" value="1"/>
</dbReference>